<accession>A0A1C3RHD4</accession>
<dbReference type="PROSITE" id="PS00716">
    <property type="entry name" value="SIGMA70_2"/>
    <property type="match status" value="1"/>
</dbReference>
<evidence type="ECO:0000259" key="6">
    <source>
        <dbReference type="PROSITE" id="PS00716"/>
    </source>
</evidence>
<evidence type="ECO:0000256" key="1">
    <source>
        <dbReference type="ARBA" id="ARBA00007788"/>
    </source>
</evidence>
<dbReference type="SUPFAM" id="SSF88946">
    <property type="entry name" value="Sigma2 domain of RNA polymerase sigma factors"/>
    <property type="match status" value="1"/>
</dbReference>
<evidence type="ECO:0000313" key="7">
    <source>
        <dbReference type="EMBL" id="SCA56690.1"/>
    </source>
</evidence>
<proteinExistence type="inferred from homology"/>
<sequence>MSIYTPQNTDELQAYLRKAWDYPILSAEEEKKYLSDFLHAQCPSAAETLITSHLRLVVKIAMDAKGYGLPVADLIAEGNIGLLKALHKFDLSKEVRLSTYAMWWIKASVNDFILKNWSLVPLGTVNAQKKLFFSLRRVKRELEIIDNGELSKDQAQRIAAKVDTSVEDVQQINKRLFGRDQSLNAPVGDDTYSQHQDLLEDGGPNQEEVLVVRQETAIKKKAIKAALRRLEGRDREIVKARYLAEEPSSLKELGQRFGISSERVRQLEVRALESISAFIQRHVTYRQICHGNA</sequence>
<dbReference type="GO" id="GO:0006352">
    <property type="term" value="P:DNA-templated transcription initiation"/>
    <property type="evidence" value="ECO:0007669"/>
    <property type="project" value="InterPro"/>
</dbReference>
<dbReference type="Pfam" id="PF04542">
    <property type="entry name" value="Sigma70_r2"/>
    <property type="match status" value="1"/>
</dbReference>
<dbReference type="GO" id="GO:0016987">
    <property type="term" value="F:sigma factor activity"/>
    <property type="evidence" value="ECO:0007669"/>
    <property type="project" value="UniProtKB-KW"/>
</dbReference>
<gene>
    <name evidence="7" type="primary">rpoH</name>
    <name evidence="7" type="ORF">MTBPR1_30060</name>
</gene>
<name>A0A1C3RHD4_9PROT</name>
<keyword evidence="3" id="KW-0731">Sigma factor</keyword>
<dbReference type="CDD" id="cd06171">
    <property type="entry name" value="Sigma70_r4"/>
    <property type="match status" value="1"/>
</dbReference>
<dbReference type="PANTHER" id="PTHR30376">
    <property type="entry name" value="SIGMA FACTOR RPOH HEAT SHOCK RELATED"/>
    <property type="match status" value="1"/>
</dbReference>
<dbReference type="PRINTS" id="PR00046">
    <property type="entry name" value="SIGMA70FCT"/>
</dbReference>
<dbReference type="PANTHER" id="PTHR30376:SF3">
    <property type="entry name" value="RNA POLYMERASE SIGMA FACTOR RPOH"/>
    <property type="match status" value="1"/>
</dbReference>
<evidence type="ECO:0000256" key="5">
    <source>
        <dbReference type="ARBA" id="ARBA00023163"/>
    </source>
</evidence>
<dbReference type="NCBIfam" id="TIGR02937">
    <property type="entry name" value="sigma70-ECF"/>
    <property type="match status" value="1"/>
</dbReference>
<dbReference type="Gene3D" id="1.20.120.1810">
    <property type="match status" value="1"/>
</dbReference>
<dbReference type="NCBIfam" id="NF005143">
    <property type="entry name" value="PRK06596.1"/>
    <property type="match status" value="1"/>
</dbReference>
<evidence type="ECO:0000313" key="8">
    <source>
        <dbReference type="Proteomes" id="UP000231658"/>
    </source>
</evidence>
<organism evidence="7 8">
    <name type="scientific">Candidatus Terasakiella magnetica</name>
    <dbReference type="NCBI Taxonomy" id="1867952"/>
    <lineage>
        <taxon>Bacteria</taxon>
        <taxon>Pseudomonadati</taxon>
        <taxon>Pseudomonadota</taxon>
        <taxon>Alphaproteobacteria</taxon>
        <taxon>Rhodospirillales</taxon>
        <taxon>Terasakiellaceae</taxon>
        <taxon>Terasakiella</taxon>
    </lineage>
</organism>
<evidence type="ECO:0000256" key="2">
    <source>
        <dbReference type="ARBA" id="ARBA00023015"/>
    </source>
</evidence>
<dbReference type="RefSeq" id="WP_069188774.1">
    <property type="nucleotide sequence ID" value="NZ_FLYE01000023.1"/>
</dbReference>
<dbReference type="STRING" id="1867952.MTBPR1_30060"/>
<dbReference type="Pfam" id="PF04545">
    <property type="entry name" value="Sigma70_r4"/>
    <property type="match status" value="1"/>
</dbReference>
<dbReference type="InterPro" id="IPR013324">
    <property type="entry name" value="RNA_pol_sigma_r3/r4-like"/>
</dbReference>
<keyword evidence="5" id="KW-0804">Transcription</keyword>
<dbReference type="InterPro" id="IPR000943">
    <property type="entry name" value="RNA_pol_sigma70"/>
</dbReference>
<dbReference type="InterPro" id="IPR014284">
    <property type="entry name" value="RNA_pol_sigma-70_dom"/>
</dbReference>
<dbReference type="InterPro" id="IPR013325">
    <property type="entry name" value="RNA_pol_sigma_r2"/>
</dbReference>
<dbReference type="InterPro" id="IPR007627">
    <property type="entry name" value="RNA_pol_sigma70_r2"/>
</dbReference>
<evidence type="ECO:0000256" key="4">
    <source>
        <dbReference type="ARBA" id="ARBA00023125"/>
    </source>
</evidence>
<dbReference type="GO" id="GO:0003677">
    <property type="term" value="F:DNA binding"/>
    <property type="evidence" value="ECO:0007669"/>
    <property type="project" value="UniProtKB-KW"/>
</dbReference>
<protein>
    <submittedName>
        <fullName evidence="7">RNA polymerase sigma factor RpoH</fullName>
    </submittedName>
</protein>
<keyword evidence="2" id="KW-0805">Transcription regulation</keyword>
<dbReference type="Proteomes" id="UP000231658">
    <property type="component" value="Unassembled WGS sequence"/>
</dbReference>
<keyword evidence="8" id="KW-1185">Reference proteome</keyword>
<comment type="similarity">
    <text evidence="1">Belongs to the sigma-70 factor family.</text>
</comment>
<dbReference type="SUPFAM" id="SSF88659">
    <property type="entry name" value="Sigma3 and sigma4 domains of RNA polymerase sigma factors"/>
    <property type="match status" value="1"/>
</dbReference>
<dbReference type="InterPro" id="IPR050813">
    <property type="entry name" value="Sigma-70_Factor"/>
</dbReference>
<dbReference type="Gene3D" id="1.20.140.160">
    <property type="match status" value="1"/>
</dbReference>
<evidence type="ECO:0000256" key="3">
    <source>
        <dbReference type="ARBA" id="ARBA00023082"/>
    </source>
</evidence>
<dbReference type="InterPro" id="IPR007630">
    <property type="entry name" value="RNA_pol_sigma70_r4"/>
</dbReference>
<dbReference type="EMBL" id="FLYE01000023">
    <property type="protein sequence ID" value="SCA56690.1"/>
    <property type="molecule type" value="Genomic_DNA"/>
</dbReference>
<keyword evidence="4" id="KW-0238">DNA-binding</keyword>
<dbReference type="AlphaFoldDB" id="A0A1C3RHD4"/>
<reference evidence="7 8" key="1">
    <citation type="submission" date="2016-07" db="EMBL/GenBank/DDBJ databases">
        <authorList>
            <person name="Lefevre C.T."/>
        </authorList>
    </citation>
    <scope>NUCLEOTIDE SEQUENCE [LARGE SCALE GENOMIC DNA]</scope>
    <source>
        <strain evidence="7">PR1</strain>
    </source>
</reference>
<feature type="domain" description="RNA polymerase sigma-70" evidence="6">
    <location>
        <begin position="249"/>
        <end position="275"/>
    </location>
</feature>
<dbReference type="PIRSF" id="PIRSF000770">
    <property type="entry name" value="RNA_pol_sigma-SigE/K"/>
    <property type="match status" value="1"/>
</dbReference>